<dbReference type="GO" id="GO:0043565">
    <property type="term" value="F:sequence-specific DNA binding"/>
    <property type="evidence" value="ECO:0007669"/>
    <property type="project" value="InterPro"/>
</dbReference>
<dbReference type="PANTHER" id="PTHR43436:SF2">
    <property type="entry name" value="ARAC_XYLS FAMILY TRANSCRIPTIONAL REGULATOR"/>
    <property type="match status" value="1"/>
</dbReference>
<dbReference type="EMBL" id="CP006569">
    <property type="protein sequence ID" value="AHF78119.1"/>
    <property type="molecule type" value="Genomic_DNA"/>
</dbReference>
<dbReference type="HOGENOM" id="CLU_000445_100_2_6"/>
<evidence type="ECO:0000313" key="5">
    <source>
        <dbReference type="EMBL" id="AHF78119.1"/>
    </source>
</evidence>
<reference evidence="4" key="1">
    <citation type="submission" date="2012-07" db="EMBL/GenBank/DDBJ databases">
        <title>A Novel Human-Wound Derived Bacterium Provides Insights into the Evolutionary Origins of Mutualistic Insect-Bacterial Symbioses.</title>
        <authorList>
            <person name="Clayton A.L."/>
            <person name="Oakeson K.F."/>
            <person name="Gutin M."/>
            <person name="Pontes A."/>
            <person name="Dunn D.M."/>
            <person name="von Niederhausern A.C."/>
            <person name="Weiss R.B."/>
            <person name="Fisher M."/>
            <person name="Dale C."/>
        </authorList>
    </citation>
    <scope>NUCLEOTIDE SEQUENCE</scope>
    <source>
        <strain evidence="4">HS</strain>
    </source>
</reference>
<name>K7STX7_9GAMM</name>
<evidence type="ECO:0000256" key="1">
    <source>
        <dbReference type="ARBA" id="ARBA00023015"/>
    </source>
</evidence>
<keyword evidence="2" id="KW-0804">Transcription</keyword>
<dbReference type="InterPro" id="IPR009057">
    <property type="entry name" value="Homeodomain-like_sf"/>
</dbReference>
<evidence type="ECO:0000313" key="6">
    <source>
        <dbReference type="Proteomes" id="UP000019028"/>
    </source>
</evidence>
<dbReference type="InterPro" id="IPR009594">
    <property type="entry name" value="Tscrpt_reg_HTH_AraC_N"/>
</dbReference>
<dbReference type="OrthoDB" id="34150at2"/>
<dbReference type="InterPro" id="IPR018060">
    <property type="entry name" value="HTH_AraC"/>
</dbReference>
<dbReference type="Pfam" id="PF12833">
    <property type="entry name" value="HTH_18"/>
    <property type="match status" value="1"/>
</dbReference>
<dbReference type="Gene3D" id="1.10.10.60">
    <property type="entry name" value="Homeodomain-like"/>
    <property type="match status" value="2"/>
</dbReference>
<dbReference type="PROSITE" id="PS01124">
    <property type="entry name" value="HTH_ARAC_FAMILY_2"/>
    <property type="match status" value="1"/>
</dbReference>
<proteinExistence type="predicted"/>
<dbReference type="SMART" id="SM00342">
    <property type="entry name" value="HTH_ARAC"/>
    <property type="match status" value="1"/>
</dbReference>
<dbReference type="Pfam" id="PF06719">
    <property type="entry name" value="AraC_N"/>
    <property type="match status" value="1"/>
</dbReference>
<dbReference type="PATRIC" id="fig|1239307.3.peg.3437"/>
<dbReference type="SUPFAM" id="SSF46689">
    <property type="entry name" value="Homeodomain-like"/>
    <property type="match status" value="2"/>
</dbReference>
<evidence type="ECO:0000313" key="4">
    <source>
        <dbReference type="EMBL" id="AFW03773.1"/>
    </source>
</evidence>
<keyword evidence="1" id="KW-0805">Transcription regulation</keyword>
<reference evidence="4" key="3">
    <citation type="journal article" date="2015" name="Int. J. Syst. Evol. Microbiol.">
        <title>Phenotypic characterization of Sodalis praecaptivus sp. nov., a close non-insect-associated member of the Sodalis-allied lineage of insect endosymbionts.</title>
        <authorList>
            <person name="Chari A."/>
            <person name="Oakeson K.F."/>
            <person name="Enomoto S."/>
            <person name="Jackson D.G."/>
            <person name="Fisher M.A."/>
            <person name="Dale C."/>
        </authorList>
    </citation>
    <scope>NUCLEOTIDE SEQUENCE</scope>
    <source>
        <strain evidence="4">HS</strain>
    </source>
</reference>
<keyword evidence="6" id="KW-1185">Reference proteome</keyword>
<evidence type="ECO:0000256" key="2">
    <source>
        <dbReference type="ARBA" id="ARBA00023163"/>
    </source>
</evidence>
<sequence>MREPVATIPRQMAALLNKLAPAEGYTRSLLEGVQFMRAERPLERTPVLYEPCIVIVCQGRKRGYLADKVYHYDQHHYLVLSVPLPFSTETEASPQRPLLAVAIALNMTVLSELVMALDRPGARASDAPEGIISTPLDEALADTTLRLLRALAAPEEARLIGPQIVRELYYRVLVGERGNALRAALAHQGHFARIAKSLQRIHHDYPRALSVATLAEDAGLSVPAFHKRFKAVTGTSPLQYIKSVRLNQARLLMIRDDLSAASAAFKVGYESPSQFNREFRRFFGRSPGEEAREMKATFALLPPV</sequence>
<protein>
    <submittedName>
        <fullName evidence="4">Putative AraC family transcriptional regulator</fullName>
    </submittedName>
</protein>
<dbReference type="Proteomes" id="UP000019028">
    <property type="component" value="Chromosome"/>
</dbReference>
<accession>K7STX7</accession>
<gene>
    <name evidence="5" type="ORF">Sant_3113</name>
</gene>
<organism evidence="4">
    <name type="scientific">Sodalis praecaptivus</name>
    <dbReference type="NCBI Taxonomy" id="1239307"/>
    <lineage>
        <taxon>Bacteria</taxon>
        <taxon>Pseudomonadati</taxon>
        <taxon>Pseudomonadota</taxon>
        <taxon>Gammaproteobacteria</taxon>
        <taxon>Enterobacterales</taxon>
        <taxon>Bruguierivoracaceae</taxon>
        <taxon>Sodalis</taxon>
    </lineage>
</organism>
<dbReference type="KEGG" id="sod:Sant_3113"/>
<feature type="domain" description="HTH araC/xylS-type" evidence="3">
    <location>
        <begin position="195"/>
        <end position="293"/>
    </location>
</feature>
<dbReference type="GO" id="GO:0003700">
    <property type="term" value="F:DNA-binding transcription factor activity"/>
    <property type="evidence" value="ECO:0007669"/>
    <property type="project" value="InterPro"/>
</dbReference>
<dbReference type="PANTHER" id="PTHR43436">
    <property type="entry name" value="ARAC-FAMILY TRANSCRIPTIONAL REGULATOR"/>
    <property type="match status" value="1"/>
</dbReference>
<dbReference type="EMBL" id="JX444572">
    <property type="protein sequence ID" value="AFW03773.1"/>
    <property type="molecule type" value="Genomic_DNA"/>
</dbReference>
<evidence type="ECO:0000259" key="3">
    <source>
        <dbReference type="PROSITE" id="PS01124"/>
    </source>
</evidence>
<dbReference type="AlphaFoldDB" id="K7STX7"/>
<reference evidence="5 6" key="2">
    <citation type="journal article" date="2014" name="Genome Biol. Evol.">
        <title>Genome degeneration and adaptation in a nascent stage of symbiosis.</title>
        <authorList>
            <person name="Oakeson K.F."/>
            <person name="Gil R."/>
            <person name="Clayton A.L."/>
            <person name="Dunn D.M."/>
            <person name="von Niederhausern A.C."/>
            <person name="Hamil C."/>
            <person name="Aoyagi A."/>
            <person name="Duval B."/>
            <person name="Baca A."/>
            <person name="Silva F.J."/>
            <person name="Vallier A."/>
            <person name="Jackson D.G."/>
            <person name="Latorre A."/>
            <person name="Weiss R.B."/>
            <person name="Heddi A."/>
            <person name="Moya A."/>
            <person name="Dale C."/>
        </authorList>
    </citation>
    <scope>NUCLEOTIDE SEQUENCE [LARGE SCALE GENOMIC DNA]</scope>
    <source>
        <strain evidence="5 6">HS1</strain>
    </source>
</reference>
<dbReference type="RefSeq" id="WP_025423258.1">
    <property type="nucleotide sequence ID" value="NZ_CP006569.1"/>
</dbReference>